<reference evidence="1 2" key="1">
    <citation type="submission" date="2013-07" db="EMBL/GenBank/DDBJ databases">
        <authorList>
            <person name="Weinstock G."/>
            <person name="Sodergren E."/>
            <person name="Wylie T."/>
            <person name="Fulton L."/>
            <person name="Fulton R."/>
            <person name="Fronick C."/>
            <person name="O'Laughlin M."/>
            <person name="Godfrey J."/>
            <person name="Miner T."/>
            <person name="Herter B."/>
            <person name="Appelbaum E."/>
            <person name="Cordes M."/>
            <person name="Lek S."/>
            <person name="Wollam A."/>
            <person name="Pepin K.H."/>
            <person name="Palsikar V.B."/>
            <person name="Mitreva M."/>
            <person name="Wilson R.K."/>
        </authorList>
    </citation>
    <scope>NUCLEOTIDE SEQUENCE [LARGE SCALE GENOMIC DNA]</scope>
    <source>
        <strain evidence="1 2">ATCC 27760</strain>
    </source>
</reference>
<accession>U2KYH3</accession>
<evidence type="ECO:0000313" key="1">
    <source>
        <dbReference type="EMBL" id="ERJ97145.1"/>
    </source>
</evidence>
<organism evidence="1 2">
    <name type="scientific">Ruminococcus callidus ATCC 27760</name>
    <dbReference type="NCBI Taxonomy" id="411473"/>
    <lineage>
        <taxon>Bacteria</taxon>
        <taxon>Bacillati</taxon>
        <taxon>Bacillota</taxon>
        <taxon>Clostridia</taxon>
        <taxon>Eubacteriales</taxon>
        <taxon>Oscillospiraceae</taxon>
        <taxon>Ruminococcus</taxon>
    </lineage>
</organism>
<evidence type="ECO:0000313" key="2">
    <source>
        <dbReference type="Proteomes" id="UP000016662"/>
    </source>
</evidence>
<keyword evidence="2" id="KW-1185">Reference proteome</keyword>
<dbReference type="Proteomes" id="UP000016662">
    <property type="component" value="Unassembled WGS sequence"/>
</dbReference>
<dbReference type="HOGENOM" id="CLU_2791420_0_0_9"/>
<sequence length="68" mass="8036">MENHWKRTIFRKSFGIIDKKTEISYNNKVCCVPLVFIRHTGVYRGETDIPTRACRFLPASCIRREVFS</sequence>
<proteinExistence type="predicted"/>
<name>U2KYH3_9FIRM</name>
<dbReference type="AlphaFoldDB" id="U2KYH3"/>
<protein>
    <submittedName>
        <fullName evidence="1">Uncharacterized protein</fullName>
    </submittedName>
</protein>
<gene>
    <name evidence="1" type="ORF">RUMCAL_00489</name>
</gene>
<dbReference type="EMBL" id="AWVF01000045">
    <property type="protein sequence ID" value="ERJ97145.1"/>
    <property type="molecule type" value="Genomic_DNA"/>
</dbReference>
<comment type="caution">
    <text evidence="1">The sequence shown here is derived from an EMBL/GenBank/DDBJ whole genome shotgun (WGS) entry which is preliminary data.</text>
</comment>
<dbReference type="STRING" id="411473.RUMCAL_00489"/>